<dbReference type="RefSeq" id="WP_146502777.1">
    <property type="nucleotide sequence ID" value="NZ_SJPG01000001.1"/>
</dbReference>
<evidence type="ECO:0008006" key="4">
    <source>
        <dbReference type="Google" id="ProtNLM"/>
    </source>
</evidence>
<accession>A0A5C5XD16</accession>
<keyword evidence="3" id="KW-1185">Reference proteome</keyword>
<name>A0A5C5XD16_9PLAN</name>
<comment type="caution">
    <text evidence="2">The sequence shown here is derived from an EMBL/GenBank/DDBJ whole genome shotgun (WGS) entry which is preliminary data.</text>
</comment>
<organism evidence="2 3">
    <name type="scientific">Rubinisphaera italica</name>
    <dbReference type="NCBI Taxonomy" id="2527969"/>
    <lineage>
        <taxon>Bacteria</taxon>
        <taxon>Pseudomonadati</taxon>
        <taxon>Planctomycetota</taxon>
        <taxon>Planctomycetia</taxon>
        <taxon>Planctomycetales</taxon>
        <taxon>Planctomycetaceae</taxon>
        <taxon>Rubinisphaera</taxon>
    </lineage>
</organism>
<evidence type="ECO:0000256" key="1">
    <source>
        <dbReference type="SAM" id="MobiDB-lite"/>
    </source>
</evidence>
<dbReference type="Proteomes" id="UP000316095">
    <property type="component" value="Unassembled WGS sequence"/>
</dbReference>
<evidence type="ECO:0000313" key="3">
    <source>
        <dbReference type="Proteomes" id="UP000316095"/>
    </source>
</evidence>
<dbReference type="AlphaFoldDB" id="A0A5C5XD16"/>
<evidence type="ECO:0000313" key="2">
    <source>
        <dbReference type="EMBL" id="TWT60688.1"/>
    </source>
</evidence>
<gene>
    <name evidence="2" type="ORF">Pan54_14150</name>
</gene>
<feature type="region of interest" description="Disordered" evidence="1">
    <location>
        <begin position="50"/>
        <end position="76"/>
    </location>
</feature>
<protein>
    <recommendedName>
        <fullName evidence="4">Carboxypeptidase regulatory-like domain-containing protein</fullName>
    </recommendedName>
</protein>
<proteinExistence type="predicted"/>
<sequence length="76" mass="7823">MALPSFLRAIIIAVPAAADERVTGRVEGGGGDIAAADVTLWAAGLGAPKKLGETQTTDDGSFELKIPDDWNEDGVL</sequence>
<reference evidence="2 3" key="1">
    <citation type="submission" date="2019-02" db="EMBL/GenBank/DDBJ databases">
        <title>Deep-cultivation of Planctomycetes and their phenomic and genomic characterization uncovers novel biology.</title>
        <authorList>
            <person name="Wiegand S."/>
            <person name="Jogler M."/>
            <person name="Boedeker C."/>
            <person name="Pinto D."/>
            <person name="Vollmers J."/>
            <person name="Rivas-Marin E."/>
            <person name="Kohn T."/>
            <person name="Peeters S.H."/>
            <person name="Heuer A."/>
            <person name="Rast P."/>
            <person name="Oberbeckmann S."/>
            <person name="Bunk B."/>
            <person name="Jeske O."/>
            <person name="Meyerdierks A."/>
            <person name="Storesund J.E."/>
            <person name="Kallscheuer N."/>
            <person name="Luecker S."/>
            <person name="Lage O.M."/>
            <person name="Pohl T."/>
            <person name="Merkel B.J."/>
            <person name="Hornburger P."/>
            <person name="Mueller R.-W."/>
            <person name="Bruemmer F."/>
            <person name="Labrenz M."/>
            <person name="Spormann A.M."/>
            <person name="Op Den Camp H."/>
            <person name="Overmann J."/>
            <person name="Amann R."/>
            <person name="Jetten M.S.M."/>
            <person name="Mascher T."/>
            <person name="Medema M.H."/>
            <person name="Devos D.P."/>
            <person name="Kaster A.-K."/>
            <person name="Ovreas L."/>
            <person name="Rohde M."/>
            <person name="Galperin M.Y."/>
            <person name="Jogler C."/>
        </authorList>
    </citation>
    <scope>NUCLEOTIDE SEQUENCE [LARGE SCALE GENOMIC DNA]</scope>
    <source>
        <strain evidence="2 3">Pan54</strain>
    </source>
</reference>
<dbReference type="EMBL" id="SJPG01000001">
    <property type="protein sequence ID" value="TWT60688.1"/>
    <property type="molecule type" value="Genomic_DNA"/>
</dbReference>